<gene>
    <name evidence="2" type="ORF">PV09_01722</name>
</gene>
<keyword evidence="3" id="KW-1185">Reference proteome</keyword>
<dbReference type="Gene3D" id="3.40.50.150">
    <property type="entry name" value="Vaccinia Virus protein VP39"/>
    <property type="match status" value="1"/>
</dbReference>
<organism evidence="2 3">
    <name type="scientific">Verruconis gallopava</name>
    <dbReference type="NCBI Taxonomy" id="253628"/>
    <lineage>
        <taxon>Eukaryota</taxon>
        <taxon>Fungi</taxon>
        <taxon>Dikarya</taxon>
        <taxon>Ascomycota</taxon>
        <taxon>Pezizomycotina</taxon>
        <taxon>Dothideomycetes</taxon>
        <taxon>Pleosporomycetidae</taxon>
        <taxon>Venturiales</taxon>
        <taxon>Sympoventuriaceae</taxon>
        <taxon>Verruconis</taxon>
    </lineage>
</organism>
<dbReference type="EMBL" id="KN847532">
    <property type="protein sequence ID" value="KIW07800.1"/>
    <property type="molecule type" value="Genomic_DNA"/>
</dbReference>
<accession>A0A0D2AMR4</accession>
<dbReference type="InParanoid" id="A0A0D2AMR4"/>
<feature type="region of interest" description="Disordered" evidence="1">
    <location>
        <begin position="127"/>
        <end position="168"/>
    </location>
</feature>
<evidence type="ECO:0000256" key="1">
    <source>
        <dbReference type="SAM" id="MobiDB-lite"/>
    </source>
</evidence>
<proteinExistence type="predicted"/>
<dbReference type="SUPFAM" id="SSF53335">
    <property type="entry name" value="S-adenosyl-L-methionine-dependent methyltransferases"/>
    <property type="match status" value="1"/>
</dbReference>
<reference evidence="2 3" key="1">
    <citation type="submission" date="2015-01" db="EMBL/GenBank/DDBJ databases">
        <title>The Genome Sequence of Ochroconis gallopava CBS43764.</title>
        <authorList>
            <consortium name="The Broad Institute Genomics Platform"/>
            <person name="Cuomo C."/>
            <person name="de Hoog S."/>
            <person name="Gorbushina A."/>
            <person name="Stielow B."/>
            <person name="Teixiera M."/>
            <person name="Abouelleil A."/>
            <person name="Chapman S.B."/>
            <person name="Priest M."/>
            <person name="Young S.K."/>
            <person name="Wortman J."/>
            <person name="Nusbaum C."/>
            <person name="Birren B."/>
        </authorList>
    </citation>
    <scope>NUCLEOTIDE SEQUENCE [LARGE SCALE GENOMIC DNA]</scope>
    <source>
        <strain evidence="2 3">CBS 43764</strain>
    </source>
</reference>
<dbReference type="AlphaFoldDB" id="A0A0D2AMR4"/>
<evidence type="ECO:0000313" key="3">
    <source>
        <dbReference type="Proteomes" id="UP000053259"/>
    </source>
</evidence>
<dbReference type="HOGENOM" id="CLU_005788_0_0_1"/>
<name>A0A0D2AMR4_9PEZI</name>
<protein>
    <submittedName>
        <fullName evidence="2">Uncharacterized protein</fullName>
    </submittedName>
</protein>
<dbReference type="STRING" id="253628.A0A0D2AMR4"/>
<sequence length="779" mass="86637">MATLQTLPASRFSGFRRERNHNRTTFIEDSPQEPQTAFDDLYDMSDDDTSEISISFTSELTNGNGEPTPRLQKRMSSLVIPSPTAWPTIQNFKNFQKQSIHAPLLSPNTRSPAIVSPNPRMLSALATRPMASTSSAPSLDGSLTSEELSSLSCPSTPDLDRSDREWSTPVQLHPQALQTLTAINVEEEIEEPVEAVGEMQEICEQRPSLALDVTIEPADADEAELSALSVPSPGGFFSTLDPSSRNTWLYAQEDAPSTSIAERFYGVPWTESMNERIIEYDVDDNITEGPPTARRIALASPQVAAPAPQNESSQFDSSEYKDNYAEELQAMGQCNFDRTSMWLQQQERYVADDSMSIHSSSGGLHSHRQHVSTIAETVEEEAVSVSLPTPKSVRFAEDVHPEPEQAPVEQAKVEKSDIFVKAAKQYASSKGPQDAFVQRKVRTDKLRLDRRCLFPTHLSRLDGKYEIEKEEPEARRPASDMFGPEFTEESEAVTATLRQRRAVEEIRPIAWNLEATKMLNGGSLLTSPTGKLMPKIENGRVLDLGGLASCDWAWQVALEHPSSTVTTVYTAHDQSVNPAIQGPPNHRTKLVPNLWTLPYADNTFHVISARNLMTLLKTDKPSGRSRDEYDLVLRECMRVLTPGGYLEFALLDADIVGGGNQACATSVEFCFNLRTRGYDPAPTKLWLPRLRRAGFAQVRRAWLNLPLAQADGRQGTTADASHISGLVGSWAWERWMLKLHKEMGREADRLLEGVPAALEEGSYTGAFWRYLSGWARKPM</sequence>
<feature type="region of interest" description="Disordered" evidence="1">
    <location>
        <begin position="464"/>
        <end position="490"/>
    </location>
</feature>
<dbReference type="VEuPathDB" id="FungiDB:PV09_01722"/>
<feature type="compositionally biased region" description="Basic and acidic residues" evidence="1">
    <location>
        <begin position="464"/>
        <end position="478"/>
    </location>
</feature>
<dbReference type="GeneID" id="27309695"/>
<dbReference type="InterPro" id="IPR029063">
    <property type="entry name" value="SAM-dependent_MTases_sf"/>
</dbReference>
<evidence type="ECO:0000313" key="2">
    <source>
        <dbReference type="EMBL" id="KIW07800.1"/>
    </source>
</evidence>
<dbReference type="Proteomes" id="UP000053259">
    <property type="component" value="Unassembled WGS sequence"/>
</dbReference>
<dbReference type="RefSeq" id="XP_016217669.1">
    <property type="nucleotide sequence ID" value="XM_016354657.1"/>
</dbReference>
<feature type="compositionally biased region" description="Low complexity" evidence="1">
    <location>
        <begin position="138"/>
        <end position="157"/>
    </location>
</feature>
<dbReference type="OrthoDB" id="10256176at2759"/>